<comment type="caution">
    <text evidence="1">The sequence shown here is derived from an EMBL/GenBank/DDBJ whole genome shotgun (WGS) entry which is preliminary data.</text>
</comment>
<reference evidence="1 2" key="1">
    <citation type="journal article" date="2024" name="Ann. Entomol. Soc. Am.">
        <title>Genomic analyses of the southern and eastern yellowjacket wasps (Hymenoptera: Vespidae) reveal evolutionary signatures of social life.</title>
        <authorList>
            <person name="Catto M.A."/>
            <person name="Caine P.B."/>
            <person name="Orr S.E."/>
            <person name="Hunt B.G."/>
            <person name="Goodisman M.A.D."/>
        </authorList>
    </citation>
    <scope>NUCLEOTIDE SEQUENCE [LARGE SCALE GENOMIC DNA]</scope>
    <source>
        <strain evidence="1">232</strain>
        <tissue evidence="1">Head and thorax</tissue>
    </source>
</reference>
<name>A0ABD2CDE9_VESMC</name>
<gene>
    <name evidence="1" type="ORF">V1477_008574</name>
</gene>
<evidence type="ECO:0000313" key="1">
    <source>
        <dbReference type="EMBL" id="KAL2743085.1"/>
    </source>
</evidence>
<keyword evidence="2" id="KW-1185">Reference proteome</keyword>
<dbReference type="Proteomes" id="UP001607303">
    <property type="component" value="Unassembled WGS sequence"/>
</dbReference>
<dbReference type="EMBL" id="JAYRBN010000056">
    <property type="protein sequence ID" value="KAL2743085.1"/>
    <property type="molecule type" value="Genomic_DNA"/>
</dbReference>
<dbReference type="AlphaFoldDB" id="A0ABD2CDE9"/>
<proteinExistence type="predicted"/>
<sequence>MKDESEVGFTWLWVMLLKKTLKYEKSCWLYFIGPVNGKTKEKGGTKNPRDSVSSSLLVNPVCDLSRFHE</sequence>
<evidence type="ECO:0000313" key="2">
    <source>
        <dbReference type="Proteomes" id="UP001607303"/>
    </source>
</evidence>
<organism evidence="1 2">
    <name type="scientific">Vespula maculifrons</name>
    <name type="common">Eastern yellow jacket</name>
    <name type="synonym">Wasp</name>
    <dbReference type="NCBI Taxonomy" id="7453"/>
    <lineage>
        <taxon>Eukaryota</taxon>
        <taxon>Metazoa</taxon>
        <taxon>Ecdysozoa</taxon>
        <taxon>Arthropoda</taxon>
        <taxon>Hexapoda</taxon>
        <taxon>Insecta</taxon>
        <taxon>Pterygota</taxon>
        <taxon>Neoptera</taxon>
        <taxon>Endopterygota</taxon>
        <taxon>Hymenoptera</taxon>
        <taxon>Apocrita</taxon>
        <taxon>Aculeata</taxon>
        <taxon>Vespoidea</taxon>
        <taxon>Vespidae</taxon>
        <taxon>Vespinae</taxon>
        <taxon>Vespula</taxon>
    </lineage>
</organism>
<accession>A0ABD2CDE9</accession>
<protein>
    <submittedName>
        <fullName evidence="1">Uncharacterized protein</fullName>
    </submittedName>
</protein>